<gene>
    <name evidence="1" type="ORF">B0H16DRAFT_1894944</name>
</gene>
<comment type="caution">
    <text evidence="1">The sequence shown here is derived from an EMBL/GenBank/DDBJ whole genome shotgun (WGS) entry which is preliminary data.</text>
</comment>
<evidence type="ECO:0000313" key="1">
    <source>
        <dbReference type="EMBL" id="KAJ7725947.1"/>
    </source>
</evidence>
<reference evidence="1" key="1">
    <citation type="submission" date="2023-03" db="EMBL/GenBank/DDBJ databases">
        <title>Massive genome expansion in bonnet fungi (Mycena s.s.) driven by repeated elements and novel gene families across ecological guilds.</title>
        <authorList>
            <consortium name="Lawrence Berkeley National Laboratory"/>
            <person name="Harder C.B."/>
            <person name="Miyauchi S."/>
            <person name="Viragh M."/>
            <person name="Kuo A."/>
            <person name="Thoen E."/>
            <person name="Andreopoulos B."/>
            <person name="Lu D."/>
            <person name="Skrede I."/>
            <person name="Drula E."/>
            <person name="Henrissat B."/>
            <person name="Morin E."/>
            <person name="Kohler A."/>
            <person name="Barry K."/>
            <person name="LaButti K."/>
            <person name="Morin E."/>
            <person name="Salamov A."/>
            <person name="Lipzen A."/>
            <person name="Mereny Z."/>
            <person name="Hegedus B."/>
            <person name="Baldrian P."/>
            <person name="Stursova M."/>
            <person name="Weitz H."/>
            <person name="Taylor A."/>
            <person name="Grigoriev I.V."/>
            <person name="Nagy L.G."/>
            <person name="Martin F."/>
            <person name="Kauserud H."/>
        </authorList>
    </citation>
    <scope>NUCLEOTIDE SEQUENCE</scope>
    <source>
        <strain evidence="1">CBHHK182m</strain>
    </source>
</reference>
<sequence length="273" mass="30447">MHPQNVPLRARLAEINAQIDHLQKERTVIQDAFAAVTYPVLTPAEITSEIFAQCLPPATFRALTGAHPRIAGHHTPFIALESLEFSGILQEDSLRLDASAVAPNLRIVKVDKYTLTPSTITLPWAQLTQFRAYGYTLQACVEVLRFAPNLVDCSFNFRPIQDFPGNLPESPPHLHLRRLTLSGDMSDKILQNLLLPKLEQVDLDRIAYDDAPGIDTKDFTSLLTSMPKLSELDMTVYLDQAVAILQNLRDTPNFLPCAQTIKLEVVHAVEGFL</sequence>
<dbReference type="Gene3D" id="3.80.10.10">
    <property type="entry name" value="Ribonuclease Inhibitor"/>
    <property type="match status" value="1"/>
</dbReference>
<evidence type="ECO:0000313" key="2">
    <source>
        <dbReference type="Proteomes" id="UP001215598"/>
    </source>
</evidence>
<proteinExistence type="predicted"/>
<accession>A0AAD7HQL9</accession>
<organism evidence="1 2">
    <name type="scientific">Mycena metata</name>
    <dbReference type="NCBI Taxonomy" id="1033252"/>
    <lineage>
        <taxon>Eukaryota</taxon>
        <taxon>Fungi</taxon>
        <taxon>Dikarya</taxon>
        <taxon>Basidiomycota</taxon>
        <taxon>Agaricomycotina</taxon>
        <taxon>Agaricomycetes</taxon>
        <taxon>Agaricomycetidae</taxon>
        <taxon>Agaricales</taxon>
        <taxon>Marasmiineae</taxon>
        <taxon>Mycenaceae</taxon>
        <taxon>Mycena</taxon>
    </lineage>
</organism>
<dbReference type="AlphaFoldDB" id="A0AAD7HQL9"/>
<keyword evidence="2" id="KW-1185">Reference proteome</keyword>
<name>A0AAD7HQL9_9AGAR</name>
<dbReference type="InterPro" id="IPR032675">
    <property type="entry name" value="LRR_dom_sf"/>
</dbReference>
<dbReference type="EMBL" id="JARKIB010000190">
    <property type="protein sequence ID" value="KAJ7725947.1"/>
    <property type="molecule type" value="Genomic_DNA"/>
</dbReference>
<dbReference type="Proteomes" id="UP001215598">
    <property type="component" value="Unassembled WGS sequence"/>
</dbReference>
<protein>
    <submittedName>
        <fullName evidence="1">Uncharacterized protein</fullName>
    </submittedName>
</protein>